<dbReference type="Proteomes" id="UP000007842">
    <property type="component" value="Plasmid pSCATT"/>
</dbReference>
<sequence length="67" mass="7132">MDVLALAGFALPSFWLALVLVTVFAVLVRIFPATGYVPPEVSPGQWLRCLVLPMTALAVHGIAVIAK</sequence>
<keyword evidence="1" id="KW-0812">Transmembrane</keyword>
<accession>G8XHK1</accession>
<dbReference type="HOGENOM" id="CLU_2810474_0_0_11"/>
<dbReference type="AlphaFoldDB" id="G8XHK1"/>
<dbReference type="KEGG" id="scy:SCATT_p16450"/>
<gene>
    <name evidence="2" type="ordered locus">SCATT_p16450</name>
</gene>
<reference evidence="3" key="1">
    <citation type="submission" date="2011-12" db="EMBL/GenBank/DDBJ databases">
        <title>Complete genome sequence of Streptomyces cattleya strain DSM 46488.</title>
        <authorList>
            <person name="Ou H.-Y."/>
            <person name="Li P."/>
            <person name="Zhao C."/>
            <person name="O'Hagan D."/>
            <person name="Deng Z."/>
        </authorList>
    </citation>
    <scope>NUCLEOTIDE SEQUENCE [LARGE SCALE GENOMIC DNA]</scope>
    <source>
        <strain evidence="3">ATCC 35852 / DSM 46488 / JCM 4925 / NBRC 14057 / NRRL 8057</strain>
        <plasmid evidence="3">Plasmid pSCATT</plasmid>
    </source>
</reference>
<feature type="transmembrane region" description="Helical" evidence="1">
    <location>
        <begin position="45"/>
        <end position="66"/>
    </location>
</feature>
<geneLocation type="plasmid" evidence="2 3">
    <name>pSCATT</name>
</geneLocation>
<name>G8XHK1_STREN</name>
<organism evidence="2 3">
    <name type="scientific">Streptantibioticus cattleyicolor (strain ATCC 35852 / DSM 46488 / JCM 4925 / NBRC 14057 / NRRL 8057)</name>
    <name type="common">Streptomyces cattleya</name>
    <dbReference type="NCBI Taxonomy" id="1003195"/>
    <lineage>
        <taxon>Bacteria</taxon>
        <taxon>Bacillati</taxon>
        <taxon>Actinomycetota</taxon>
        <taxon>Actinomycetes</taxon>
        <taxon>Kitasatosporales</taxon>
        <taxon>Streptomycetaceae</taxon>
        <taxon>Streptantibioticus</taxon>
    </lineage>
</organism>
<dbReference type="PATRIC" id="fig|1003195.29.peg.7441"/>
<keyword evidence="2" id="KW-0614">Plasmid</keyword>
<protein>
    <submittedName>
        <fullName evidence="2">Binding-protein-dependent transport systems inner membrane component</fullName>
    </submittedName>
</protein>
<dbReference type="EMBL" id="CP003229">
    <property type="protein sequence ID" value="AEW99838.1"/>
    <property type="molecule type" value="Genomic_DNA"/>
</dbReference>
<evidence type="ECO:0000256" key="1">
    <source>
        <dbReference type="SAM" id="Phobius"/>
    </source>
</evidence>
<evidence type="ECO:0000313" key="2">
    <source>
        <dbReference type="EMBL" id="AEW99838.1"/>
    </source>
</evidence>
<keyword evidence="3" id="KW-1185">Reference proteome</keyword>
<evidence type="ECO:0000313" key="3">
    <source>
        <dbReference type="Proteomes" id="UP000007842"/>
    </source>
</evidence>
<proteinExistence type="predicted"/>
<keyword evidence="1" id="KW-0472">Membrane</keyword>
<keyword evidence="1" id="KW-1133">Transmembrane helix</keyword>
<dbReference type="OrthoDB" id="9778910at2"/>
<dbReference type="RefSeq" id="WP_014627142.1">
    <property type="nucleotide sequence ID" value="NC_016113.1"/>
</dbReference>